<dbReference type="PROSITE" id="PS00032">
    <property type="entry name" value="ANTENNAPEDIA"/>
    <property type="match status" value="1"/>
</dbReference>
<evidence type="ECO:0000256" key="2">
    <source>
        <dbReference type="ARBA" id="ARBA00022473"/>
    </source>
</evidence>
<dbReference type="EMBL" id="CATQJL010000223">
    <property type="protein sequence ID" value="CAJ0597843.1"/>
    <property type="molecule type" value="Genomic_DNA"/>
</dbReference>
<organism evidence="13 14">
    <name type="scientific">Cylicocyclus nassatus</name>
    <name type="common">Nematode worm</name>
    <dbReference type="NCBI Taxonomy" id="53992"/>
    <lineage>
        <taxon>Eukaryota</taxon>
        <taxon>Metazoa</taxon>
        <taxon>Ecdysozoa</taxon>
        <taxon>Nematoda</taxon>
        <taxon>Chromadorea</taxon>
        <taxon>Rhabditida</taxon>
        <taxon>Rhabditina</taxon>
        <taxon>Rhabditomorpha</taxon>
        <taxon>Strongyloidea</taxon>
        <taxon>Strongylidae</taxon>
        <taxon>Cylicocyclus</taxon>
    </lineage>
</organism>
<accession>A0AA36M4F1</accession>
<feature type="compositionally biased region" description="Polar residues" evidence="11">
    <location>
        <begin position="105"/>
        <end position="138"/>
    </location>
</feature>
<evidence type="ECO:0000313" key="13">
    <source>
        <dbReference type="EMBL" id="CAJ0597843.1"/>
    </source>
</evidence>
<keyword evidence="4 8" id="KW-0238">DNA-binding</keyword>
<dbReference type="InterPro" id="IPR050609">
    <property type="entry name" value="Antp_homeobox_Deformed_sf"/>
</dbReference>
<dbReference type="AlphaFoldDB" id="A0AA36M4F1"/>
<comment type="subcellular location">
    <subcellularLocation>
        <location evidence="1 8 9">Nucleus</location>
    </subcellularLocation>
</comment>
<dbReference type="PANTHER" id="PTHR45771:SF6">
    <property type="entry name" value="HOMEOTIC PROTEIN SEX COMBS REDUCED"/>
    <property type="match status" value="1"/>
</dbReference>
<dbReference type="GO" id="GO:0048337">
    <property type="term" value="P:positive regulation of mesodermal cell fate specification"/>
    <property type="evidence" value="ECO:0007669"/>
    <property type="project" value="UniProtKB-ARBA"/>
</dbReference>
<dbReference type="InterPro" id="IPR009057">
    <property type="entry name" value="Homeodomain-like_sf"/>
</dbReference>
<evidence type="ECO:0000313" key="14">
    <source>
        <dbReference type="Proteomes" id="UP001176961"/>
    </source>
</evidence>
<dbReference type="SUPFAM" id="SSF46689">
    <property type="entry name" value="Homeodomain-like"/>
    <property type="match status" value="1"/>
</dbReference>
<dbReference type="InterPro" id="IPR001356">
    <property type="entry name" value="HD"/>
</dbReference>
<dbReference type="PROSITE" id="PS50071">
    <property type="entry name" value="HOMEOBOX_2"/>
    <property type="match status" value="1"/>
</dbReference>
<evidence type="ECO:0000256" key="6">
    <source>
        <dbReference type="ARBA" id="ARBA00023163"/>
    </source>
</evidence>
<feature type="region of interest" description="Disordered" evidence="11">
    <location>
        <begin position="1"/>
        <end position="38"/>
    </location>
</feature>
<evidence type="ECO:0000256" key="10">
    <source>
        <dbReference type="RuleBase" id="RU004442"/>
    </source>
</evidence>
<dbReference type="PROSITE" id="PS00027">
    <property type="entry name" value="HOMEOBOX_1"/>
    <property type="match status" value="1"/>
</dbReference>
<dbReference type="InterPro" id="IPR001827">
    <property type="entry name" value="Homeobox_Antennapedia_CS"/>
</dbReference>
<protein>
    <recommendedName>
        <fullName evidence="12">Homeobox domain-containing protein</fullName>
    </recommendedName>
</protein>
<evidence type="ECO:0000256" key="11">
    <source>
        <dbReference type="SAM" id="MobiDB-lite"/>
    </source>
</evidence>
<dbReference type="PRINTS" id="PR00024">
    <property type="entry name" value="HOMEOBOX"/>
</dbReference>
<gene>
    <name evidence="13" type="ORF">CYNAS_LOCUS9826</name>
</gene>
<dbReference type="GO" id="GO:0005654">
    <property type="term" value="C:nucleoplasm"/>
    <property type="evidence" value="ECO:0007669"/>
    <property type="project" value="TreeGrafter"/>
</dbReference>
<dbReference type="GO" id="GO:0000978">
    <property type="term" value="F:RNA polymerase II cis-regulatory region sequence-specific DNA binding"/>
    <property type="evidence" value="ECO:0007669"/>
    <property type="project" value="TreeGrafter"/>
</dbReference>
<feature type="domain" description="Homeobox" evidence="12">
    <location>
        <begin position="176"/>
        <end position="236"/>
    </location>
</feature>
<feature type="compositionally biased region" description="Basic and acidic residues" evidence="11">
    <location>
        <begin position="139"/>
        <end position="154"/>
    </location>
</feature>
<keyword evidence="6" id="KW-0804">Transcription</keyword>
<evidence type="ECO:0000256" key="9">
    <source>
        <dbReference type="RuleBase" id="RU000682"/>
    </source>
</evidence>
<keyword evidence="5 8" id="KW-0371">Homeobox</keyword>
<feature type="DNA-binding region" description="Homeobox" evidence="8">
    <location>
        <begin position="178"/>
        <end position="237"/>
    </location>
</feature>
<comment type="similarity">
    <text evidence="10">Belongs to the Antp homeobox family.</text>
</comment>
<evidence type="ECO:0000259" key="12">
    <source>
        <dbReference type="PROSITE" id="PS50071"/>
    </source>
</evidence>
<evidence type="ECO:0000256" key="7">
    <source>
        <dbReference type="ARBA" id="ARBA00023242"/>
    </source>
</evidence>
<dbReference type="GO" id="GO:0000981">
    <property type="term" value="F:DNA-binding transcription factor activity, RNA polymerase II-specific"/>
    <property type="evidence" value="ECO:0007669"/>
    <property type="project" value="InterPro"/>
</dbReference>
<dbReference type="SMART" id="SM00389">
    <property type="entry name" value="HOX"/>
    <property type="match status" value="1"/>
</dbReference>
<evidence type="ECO:0000256" key="4">
    <source>
        <dbReference type="ARBA" id="ARBA00023125"/>
    </source>
</evidence>
<keyword evidence="3" id="KW-0805">Transcription regulation</keyword>
<name>A0AA36M4F1_CYLNA</name>
<evidence type="ECO:0000256" key="5">
    <source>
        <dbReference type="ARBA" id="ARBA00023155"/>
    </source>
</evidence>
<keyword evidence="2" id="KW-0217">Developmental protein</keyword>
<sequence>MPWVRRQGNRARRDGCARPARPWPRPAAEQPIADGGSHAAATPTVKLADSLLNELRFVKCAPMTSSEFAGGPAQGLNGLGAFYYDTHTAQSAPTAYFQQQSAGSAVGPTQSFANPSAANTQDPSLCYPQQSVDWTTSNNKDDKDEKKDGDEEKPGVAAVYPWMTRVHSSSGEGGSRGEKRQRTAYTRNQVLELEKEFHFNKYLTRKRRIEIAHSLMLTERQVKIWFQNRRMKHKKENKDKPLTPQMMPFPTGPLPFAHLGFPRNFLLSNQF</sequence>
<comment type="caution">
    <text evidence="13">The sequence shown here is derived from an EMBL/GenBank/DDBJ whole genome shotgun (WGS) entry which is preliminary data.</text>
</comment>
<keyword evidence="14" id="KW-1185">Reference proteome</keyword>
<dbReference type="InterPro" id="IPR017995">
    <property type="entry name" value="Homeobox_antennapedia"/>
</dbReference>
<dbReference type="GO" id="GO:0045944">
    <property type="term" value="P:positive regulation of transcription by RNA polymerase II"/>
    <property type="evidence" value="ECO:0007669"/>
    <property type="project" value="TreeGrafter"/>
</dbReference>
<dbReference type="InterPro" id="IPR020479">
    <property type="entry name" value="HD_metazoa"/>
</dbReference>
<dbReference type="Proteomes" id="UP001176961">
    <property type="component" value="Unassembled WGS sequence"/>
</dbReference>
<keyword evidence="7 8" id="KW-0539">Nucleus</keyword>
<proteinExistence type="inferred from homology"/>
<reference evidence="13" key="1">
    <citation type="submission" date="2023-07" db="EMBL/GenBank/DDBJ databases">
        <authorList>
            <consortium name="CYATHOMIX"/>
        </authorList>
    </citation>
    <scope>NUCLEOTIDE SEQUENCE</scope>
    <source>
        <strain evidence="13">N/A</strain>
    </source>
</reference>
<dbReference type="CDD" id="cd00086">
    <property type="entry name" value="homeodomain"/>
    <property type="match status" value="1"/>
</dbReference>
<evidence type="ECO:0000256" key="1">
    <source>
        <dbReference type="ARBA" id="ARBA00004123"/>
    </source>
</evidence>
<evidence type="ECO:0000256" key="3">
    <source>
        <dbReference type="ARBA" id="ARBA00023015"/>
    </source>
</evidence>
<evidence type="ECO:0000256" key="8">
    <source>
        <dbReference type="PROSITE-ProRule" id="PRU00108"/>
    </source>
</evidence>
<dbReference type="PRINTS" id="PR00025">
    <property type="entry name" value="ANTENNAPEDIA"/>
</dbReference>
<dbReference type="Gene3D" id="1.10.10.60">
    <property type="entry name" value="Homeodomain-like"/>
    <property type="match status" value="1"/>
</dbReference>
<dbReference type="FunFam" id="1.10.10.60:FF:000398">
    <property type="entry name" value="Homeobox protein lin-39"/>
    <property type="match status" value="1"/>
</dbReference>
<dbReference type="PANTHER" id="PTHR45771">
    <property type="entry name" value="HOMEOTIC PROTEIN DEFORMED"/>
    <property type="match status" value="1"/>
</dbReference>
<feature type="region of interest" description="Disordered" evidence="11">
    <location>
        <begin position="105"/>
        <end position="182"/>
    </location>
</feature>
<dbReference type="Pfam" id="PF00046">
    <property type="entry name" value="Homeodomain"/>
    <property type="match status" value="1"/>
</dbReference>
<dbReference type="InterPro" id="IPR017970">
    <property type="entry name" value="Homeobox_CS"/>
</dbReference>
<dbReference type="GO" id="GO:0009952">
    <property type="term" value="P:anterior/posterior pattern specification"/>
    <property type="evidence" value="ECO:0007669"/>
    <property type="project" value="TreeGrafter"/>
</dbReference>